<evidence type="ECO:0000313" key="10">
    <source>
        <dbReference type="Proteomes" id="UP000001107"/>
    </source>
</evidence>
<keyword evidence="10" id="KW-1185">Reference proteome</keyword>
<dbReference type="GO" id="GO:0046872">
    <property type="term" value="F:metal ion binding"/>
    <property type="evidence" value="ECO:0007669"/>
    <property type="project" value="UniProtKB-KW"/>
</dbReference>
<evidence type="ECO:0000256" key="2">
    <source>
        <dbReference type="ARBA" id="ARBA00022485"/>
    </source>
</evidence>
<sequence length="165" mass="18664">MKSLMVIDARKCTECNDCISACKKEHGESRAIKTHSVPMFCMHCHPDKAPCRQVCPVDAIEEMEGVLIVNEDACILCRLCMIACPIGALVINNESKSVEKCTLCMETDKMLPACVEACKYNVLKLFSAEDLEELRRENSNMSIILESLKRYKDKDIRKINDNNDK</sequence>
<dbReference type="KEGG" id="mvn:Mevan_0305"/>
<dbReference type="eggNOG" id="arCOG01502">
    <property type="taxonomic scope" value="Archaea"/>
</dbReference>
<dbReference type="GO" id="GO:0051539">
    <property type="term" value="F:4 iron, 4 sulfur cluster binding"/>
    <property type="evidence" value="ECO:0007669"/>
    <property type="project" value="UniProtKB-KW"/>
</dbReference>
<keyword evidence="3" id="KW-0479">Metal-binding</keyword>
<organism evidence="9 10">
    <name type="scientific">Methanococcus vannielii (strain ATCC 35089 / DSM 1224 / JCM 13029 / OCM 148 / SB)</name>
    <dbReference type="NCBI Taxonomy" id="406327"/>
    <lineage>
        <taxon>Archaea</taxon>
        <taxon>Methanobacteriati</taxon>
        <taxon>Methanobacteriota</taxon>
        <taxon>Methanomada group</taxon>
        <taxon>Methanococci</taxon>
        <taxon>Methanococcales</taxon>
        <taxon>Methanococcaceae</taxon>
        <taxon>Methanococcus</taxon>
    </lineage>
</organism>
<dbReference type="PANTHER" id="PTHR43177">
    <property type="entry name" value="PROTEIN NRFC"/>
    <property type="match status" value="1"/>
</dbReference>
<keyword evidence="7" id="KW-0411">Iron-sulfur</keyword>
<dbReference type="OrthoDB" id="2837at2157"/>
<dbReference type="PROSITE" id="PS00198">
    <property type="entry name" value="4FE4S_FER_1"/>
    <property type="match status" value="1"/>
</dbReference>
<gene>
    <name evidence="9" type="ordered locus">Mevan_0305</name>
</gene>
<evidence type="ECO:0000256" key="4">
    <source>
        <dbReference type="ARBA" id="ARBA00022737"/>
    </source>
</evidence>
<keyword evidence="2" id="KW-0004">4Fe-4S</keyword>
<evidence type="ECO:0000256" key="7">
    <source>
        <dbReference type="ARBA" id="ARBA00023014"/>
    </source>
</evidence>
<dbReference type="PROSITE" id="PS51379">
    <property type="entry name" value="4FE4S_FER_2"/>
    <property type="match status" value="2"/>
</dbReference>
<dbReference type="InterPro" id="IPR050954">
    <property type="entry name" value="ET_IronSulfur_Cluster-Binding"/>
</dbReference>
<feature type="domain" description="4Fe-4S ferredoxin-type" evidence="8">
    <location>
        <begin position="3"/>
        <end position="32"/>
    </location>
</feature>
<accession>A6UNZ2</accession>
<evidence type="ECO:0000259" key="8">
    <source>
        <dbReference type="PROSITE" id="PS51379"/>
    </source>
</evidence>
<protein>
    <submittedName>
        <fullName evidence="9">4Fe-4S ferredoxin iron-sulfur binding domain protein</fullName>
    </submittedName>
</protein>
<dbReference type="AlphaFoldDB" id="A6UNZ2"/>
<keyword evidence="5" id="KW-0249">Electron transport</keyword>
<keyword evidence="6" id="KW-0408">Iron</keyword>
<dbReference type="Pfam" id="PF13247">
    <property type="entry name" value="Fer4_11"/>
    <property type="match status" value="1"/>
</dbReference>
<dbReference type="SUPFAM" id="SSF54862">
    <property type="entry name" value="4Fe-4S ferredoxins"/>
    <property type="match status" value="1"/>
</dbReference>
<dbReference type="Proteomes" id="UP000001107">
    <property type="component" value="Chromosome"/>
</dbReference>
<dbReference type="STRING" id="406327.Mevan_0305"/>
<dbReference type="GeneID" id="5326121"/>
<keyword evidence="1" id="KW-0813">Transport</keyword>
<dbReference type="Gene3D" id="3.30.70.20">
    <property type="match status" value="2"/>
</dbReference>
<feature type="domain" description="4Fe-4S ferredoxin-type" evidence="8">
    <location>
        <begin position="65"/>
        <end position="94"/>
    </location>
</feature>
<dbReference type="HOGENOM" id="CLU_043374_3_0_2"/>
<dbReference type="GO" id="GO:0016491">
    <property type="term" value="F:oxidoreductase activity"/>
    <property type="evidence" value="ECO:0007669"/>
    <property type="project" value="UniProtKB-ARBA"/>
</dbReference>
<dbReference type="InterPro" id="IPR017900">
    <property type="entry name" value="4Fe4S_Fe_S_CS"/>
</dbReference>
<name>A6UNZ2_METVS</name>
<reference evidence="9" key="1">
    <citation type="submission" date="2007-06" db="EMBL/GenBank/DDBJ databases">
        <title>Complete sequence of Methanococcus vannielii SB.</title>
        <authorList>
            <consortium name="US DOE Joint Genome Institute"/>
            <person name="Copeland A."/>
            <person name="Lucas S."/>
            <person name="Lapidus A."/>
            <person name="Barry K."/>
            <person name="Glavina del Rio T."/>
            <person name="Dalin E."/>
            <person name="Tice H."/>
            <person name="Pitluck S."/>
            <person name="Chain P."/>
            <person name="Malfatti S."/>
            <person name="Shin M."/>
            <person name="Vergez L."/>
            <person name="Schmutz J."/>
            <person name="Larimer F."/>
            <person name="Land M."/>
            <person name="Hauser L."/>
            <person name="Kyrpides N."/>
            <person name="Anderson I."/>
            <person name="Sieprawska-Lupa M."/>
            <person name="Whitman W.B."/>
            <person name="Richardson P."/>
        </authorList>
    </citation>
    <scope>NUCLEOTIDE SEQUENCE [LARGE SCALE GENOMIC DNA]</scope>
    <source>
        <strain evidence="9">SB</strain>
    </source>
</reference>
<dbReference type="PANTHER" id="PTHR43177:SF5">
    <property type="entry name" value="ANAEROBIC DIMETHYL SULFOXIDE REDUCTASE CHAIN B-RELATED"/>
    <property type="match status" value="1"/>
</dbReference>
<dbReference type="EMBL" id="CP000742">
    <property type="protein sequence ID" value="ABR54214.1"/>
    <property type="molecule type" value="Genomic_DNA"/>
</dbReference>
<evidence type="ECO:0000256" key="1">
    <source>
        <dbReference type="ARBA" id="ARBA00022448"/>
    </source>
</evidence>
<proteinExistence type="predicted"/>
<evidence type="ECO:0000256" key="5">
    <source>
        <dbReference type="ARBA" id="ARBA00022982"/>
    </source>
</evidence>
<evidence type="ECO:0000256" key="3">
    <source>
        <dbReference type="ARBA" id="ARBA00022723"/>
    </source>
</evidence>
<keyword evidence="4" id="KW-0677">Repeat</keyword>
<dbReference type="RefSeq" id="WP_011972117.1">
    <property type="nucleotide sequence ID" value="NC_009634.1"/>
</dbReference>
<evidence type="ECO:0000256" key="6">
    <source>
        <dbReference type="ARBA" id="ARBA00023004"/>
    </source>
</evidence>
<evidence type="ECO:0000313" key="9">
    <source>
        <dbReference type="EMBL" id="ABR54214.1"/>
    </source>
</evidence>
<dbReference type="InterPro" id="IPR017896">
    <property type="entry name" value="4Fe4S_Fe-S-bd"/>
</dbReference>